<accession>A0AAD8T035</accession>
<dbReference type="Gene3D" id="1.10.720.60">
    <property type="match status" value="1"/>
</dbReference>
<evidence type="ECO:0000256" key="4">
    <source>
        <dbReference type="ARBA" id="ARBA00022842"/>
    </source>
</evidence>
<comment type="caution">
    <text evidence="7">The sequence shown here is derived from an EMBL/GenBank/DDBJ whole genome shotgun (WGS) entry which is preliminary data.</text>
</comment>
<dbReference type="InterPro" id="IPR012871">
    <property type="entry name" value="DUF1668_ORYSA"/>
</dbReference>
<dbReference type="EMBL" id="JAUUTY010000003">
    <property type="protein sequence ID" value="KAK1667482.1"/>
    <property type="molecule type" value="Genomic_DNA"/>
</dbReference>
<dbReference type="Proteomes" id="UP001231189">
    <property type="component" value="Unassembled WGS sequence"/>
</dbReference>
<dbReference type="PANTHER" id="PTHR33085:SF80">
    <property type="entry name" value="F-BOX ASSOCIATED DOMAIN-CONTAINING PROTEIN"/>
    <property type="match status" value="1"/>
</dbReference>
<keyword evidence="8" id="KW-1185">Reference proteome</keyword>
<name>A0AAD8T035_LOLMU</name>
<proteinExistence type="predicted"/>
<organism evidence="7 8">
    <name type="scientific">Lolium multiflorum</name>
    <name type="common">Italian ryegrass</name>
    <name type="synonym">Lolium perenne subsp. multiflorum</name>
    <dbReference type="NCBI Taxonomy" id="4521"/>
    <lineage>
        <taxon>Eukaryota</taxon>
        <taxon>Viridiplantae</taxon>
        <taxon>Streptophyta</taxon>
        <taxon>Embryophyta</taxon>
        <taxon>Tracheophyta</taxon>
        <taxon>Spermatophyta</taxon>
        <taxon>Magnoliopsida</taxon>
        <taxon>Liliopsida</taxon>
        <taxon>Poales</taxon>
        <taxon>Poaceae</taxon>
        <taxon>BOP clade</taxon>
        <taxon>Pooideae</taxon>
        <taxon>Poodae</taxon>
        <taxon>Poeae</taxon>
        <taxon>Poeae Chloroplast Group 2 (Poeae type)</taxon>
        <taxon>Loliodinae</taxon>
        <taxon>Loliinae</taxon>
        <taxon>Lolium</taxon>
    </lineage>
</organism>
<dbReference type="PANTHER" id="PTHR33085">
    <property type="entry name" value="OS12G0113100 PROTEIN-RELATED"/>
    <property type="match status" value="1"/>
</dbReference>
<evidence type="ECO:0000256" key="5">
    <source>
        <dbReference type="ARBA" id="ARBA00023167"/>
    </source>
</evidence>
<gene>
    <name evidence="7" type="ORF">QYE76_055641</name>
</gene>
<dbReference type="FunFam" id="1.10.720.60:FF:000001">
    <property type="entry name" value="Probable bifunctional methylthioribulose-1-phosphate dehydratase/enolase-phosphatase E1"/>
    <property type="match status" value="1"/>
</dbReference>
<dbReference type="SUPFAM" id="SSF56784">
    <property type="entry name" value="HAD-like"/>
    <property type="match status" value="1"/>
</dbReference>
<evidence type="ECO:0000313" key="8">
    <source>
        <dbReference type="Proteomes" id="UP001231189"/>
    </source>
</evidence>
<evidence type="ECO:0000256" key="1">
    <source>
        <dbReference type="ARBA" id="ARBA00022605"/>
    </source>
</evidence>
<keyword evidence="4" id="KW-0460">Magnesium</keyword>
<evidence type="ECO:0000256" key="6">
    <source>
        <dbReference type="SAM" id="MobiDB-lite"/>
    </source>
</evidence>
<keyword evidence="2" id="KW-0479">Metal-binding</keyword>
<dbReference type="GO" id="GO:0046872">
    <property type="term" value="F:metal ion binding"/>
    <property type="evidence" value="ECO:0007669"/>
    <property type="project" value="UniProtKB-KW"/>
</dbReference>
<evidence type="ECO:0000256" key="2">
    <source>
        <dbReference type="ARBA" id="ARBA00022723"/>
    </source>
</evidence>
<feature type="compositionally biased region" description="Polar residues" evidence="6">
    <location>
        <begin position="1"/>
        <end position="30"/>
    </location>
</feature>
<evidence type="ECO:0000313" key="7">
    <source>
        <dbReference type="EMBL" id="KAK1667482.1"/>
    </source>
</evidence>
<dbReference type="GO" id="GO:0009086">
    <property type="term" value="P:methionine biosynthetic process"/>
    <property type="evidence" value="ECO:0007669"/>
    <property type="project" value="UniProtKB-KW"/>
</dbReference>
<reference evidence="7" key="1">
    <citation type="submission" date="2023-07" db="EMBL/GenBank/DDBJ databases">
        <title>A chromosome-level genome assembly of Lolium multiflorum.</title>
        <authorList>
            <person name="Chen Y."/>
            <person name="Copetti D."/>
            <person name="Kolliker R."/>
            <person name="Studer B."/>
        </authorList>
    </citation>
    <scope>NUCLEOTIDE SEQUENCE</scope>
    <source>
        <strain evidence="7">02402/16</strain>
        <tissue evidence="7">Leaf</tissue>
    </source>
</reference>
<keyword evidence="5" id="KW-0486">Methionine biosynthesis</keyword>
<feature type="compositionally biased region" description="Basic and acidic residues" evidence="6">
    <location>
        <begin position="34"/>
        <end position="50"/>
    </location>
</feature>
<sequence>MTGTRSKSTRMTGTRSKSMTTTGTRPSSNYNLPEKPKPNLPEKPKLNLPEKPKQHLYLVFDDWNSGYSIRKVSLSRRSGKGSEQSSDSGEDSEQSGLKPFPAFMRIQAMRGLPNMFTSAFGTKIMAMQTSRDVMAGIPTIDVQDLTISSEPPPNFPYYPVYIPVSDDRLYALDIGSFELLQKPEPSGLWMWKILSCPPFSLSAVSSYAVRPDGCILVSIDTVGTFILDTKEHVWKLCGRWVFPFTGHGHYDTSLDGFVGLPKDPEKLGYLCCCTMASTTTSQGLQYSYTKTKVYNRDLAEGQQHVSATLVHMRQGKFCLVECVCTDDTQTDQDDVPVVLLGPDSDDFIGGGPQGGRFMYRLKTFSLSYDTNRDLKLRHCKSAPFFNSFFLQQRQRDLLPGMFDGLSKVQILQVVQCLLMPGQRWLEQHHVSERQTAYVGRCSLHCYGLAFQAECYHYLLDAAVKMYQLGIDWTTPEHGPINSAKRLCTVISPDVPNGAHAAKSSKHCVVLDIEGTTTPISFVTDVMFPYARDNVRKHLISTYDSEETKEDIELLRIQVEEDLRNGVVGAVPVAPSDASKEEVINSLVTNVESMIKADRKITSLKQLQGHIWRTGFESKELHGVVF</sequence>
<dbReference type="AlphaFoldDB" id="A0AAD8T035"/>
<feature type="region of interest" description="Disordered" evidence="6">
    <location>
        <begin position="73"/>
        <end position="99"/>
    </location>
</feature>
<dbReference type="InterPro" id="IPR036412">
    <property type="entry name" value="HAD-like_sf"/>
</dbReference>
<keyword evidence="1" id="KW-0028">Amino-acid biosynthesis</keyword>
<protein>
    <submittedName>
        <fullName evidence="7">Uncharacterized protein</fullName>
    </submittedName>
</protein>
<evidence type="ECO:0000256" key="3">
    <source>
        <dbReference type="ARBA" id="ARBA00022801"/>
    </source>
</evidence>
<dbReference type="GO" id="GO:0016787">
    <property type="term" value="F:hydrolase activity"/>
    <property type="evidence" value="ECO:0007669"/>
    <property type="project" value="UniProtKB-KW"/>
</dbReference>
<feature type="region of interest" description="Disordered" evidence="6">
    <location>
        <begin position="1"/>
        <end position="50"/>
    </location>
</feature>
<keyword evidence="3" id="KW-0378">Hydrolase</keyword>
<dbReference type="Pfam" id="PF07893">
    <property type="entry name" value="DUF1668"/>
    <property type="match status" value="1"/>
</dbReference>